<keyword evidence="2" id="KW-0012">Acyltransferase</keyword>
<dbReference type="PROSITE" id="PS51186">
    <property type="entry name" value="GNAT"/>
    <property type="match status" value="2"/>
</dbReference>
<dbReference type="Gene3D" id="3.40.630.30">
    <property type="match status" value="2"/>
</dbReference>
<dbReference type="Proteomes" id="UP001180531">
    <property type="component" value="Unassembled WGS sequence"/>
</dbReference>
<dbReference type="Pfam" id="PF00583">
    <property type="entry name" value="Acetyltransf_1"/>
    <property type="match status" value="2"/>
</dbReference>
<dbReference type="InterPro" id="IPR000182">
    <property type="entry name" value="GNAT_dom"/>
</dbReference>
<evidence type="ECO:0000256" key="1">
    <source>
        <dbReference type="ARBA" id="ARBA00022679"/>
    </source>
</evidence>
<dbReference type="InterPro" id="IPR016181">
    <property type="entry name" value="Acyl_CoA_acyltransferase"/>
</dbReference>
<feature type="compositionally biased region" description="Basic and acidic residues" evidence="3">
    <location>
        <begin position="22"/>
        <end position="35"/>
    </location>
</feature>
<dbReference type="CDD" id="cd04301">
    <property type="entry name" value="NAT_SF"/>
    <property type="match status" value="1"/>
</dbReference>
<dbReference type="InterPro" id="IPR050832">
    <property type="entry name" value="Bact_Acetyltransf"/>
</dbReference>
<dbReference type="EMBL" id="JAVRFI010000006">
    <property type="protein sequence ID" value="MDT0449802.1"/>
    <property type="molecule type" value="Genomic_DNA"/>
</dbReference>
<feature type="domain" description="N-acetyltransferase" evidence="4">
    <location>
        <begin position="1"/>
        <end position="144"/>
    </location>
</feature>
<feature type="region of interest" description="Disordered" evidence="3">
    <location>
        <begin position="1"/>
        <end position="36"/>
    </location>
</feature>
<feature type="domain" description="N-acetyltransferase" evidence="4">
    <location>
        <begin position="138"/>
        <end position="286"/>
    </location>
</feature>
<evidence type="ECO:0000256" key="2">
    <source>
        <dbReference type="ARBA" id="ARBA00023315"/>
    </source>
</evidence>
<sequence>MGDGAAGARYNTKVTTTLRPTAPERRDPDGRRSRSYDICVNSRPVGRIDLTTDTRFGPAFGRIARLAVGERDRHRGRGTVALLAAEEVLRGWGCGQVLATVPADAATALGLMGALGYTERARGMAKPLGATPGLPAGSAARPMDEEFHRSWRSRARAAYAQDWADRGVPRDLAEDRVARDDASAQPRGLASPGCVFRVLAHDGVDVGTLWVVLRDGWAFVYDVEVADAHRRRGHGRSLMHLAEIEGRAGGARTMGLNVFAGNAAALRLYESLGYEPTEIDLYKPLL</sequence>
<keyword evidence="1" id="KW-0808">Transferase</keyword>
<dbReference type="PANTHER" id="PTHR43877:SF2">
    <property type="entry name" value="AMINOALKYLPHOSPHONATE N-ACETYLTRANSFERASE-RELATED"/>
    <property type="match status" value="1"/>
</dbReference>
<evidence type="ECO:0000256" key="3">
    <source>
        <dbReference type="SAM" id="MobiDB-lite"/>
    </source>
</evidence>
<organism evidence="5 6">
    <name type="scientific">Streptomyces hesseae</name>
    <dbReference type="NCBI Taxonomy" id="3075519"/>
    <lineage>
        <taxon>Bacteria</taxon>
        <taxon>Bacillati</taxon>
        <taxon>Actinomycetota</taxon>
        <taxon>Actinomycetes</taxon>
        <taxon>Kitasatosporales</taxon>
        <taxon>Streptomycetaceae</taxon>
        <taxon>Streptomyces</taxon>
    </lineage>
</organism>
<comment type="caution">
    <text evidence="5">The sequence shown here is derived from an EMBL/GenBank/DDBJ whole genome shotgun (WGS) entry which is preliminary data.</text>
</comment>
<dbReference type="RefSeq" id="WP_311610337.1">
    <property type="nucleotide sequence ID" value="NZ_JAVRFI010000006.1"/>
</dbReference>
<protein>
    <submittedName>
        <fullName evidence="5">GNAT family N-acetyltransferase</fullName>
    </submittedName>
</protein>
<dbReference type="SUPFAM" id="SSF55729">
    <property type="entry name" value="Acyl-CoA N-acyltransferases (Nat)"/>
    <property type="match status" value="2"/>
</dbReference>
<evidence type="ECO:0000313" key="6">
    <source>
        <dbReference type="Proteomes" id="UP001180531"/>
    </source>
</evidence>
<dbReference type="PANTHER" id="PTHR43877">
    <property type="entry name" value="AMINOALKYLPHOSPHONATE N-ACETYLTRANSFERASE-RELATED-RELATED"/>
    <property type="match status" value="1"/>
</dbReference>
<reference evidence="5" key="1">
    <citation type="submission" date="2024-05" db="EMBL/GenBank/DDBJ databases">
        <title>30 novel species of actinomycetes from the DSMZ collection.</title>
        <authorList>
            <person name="Nouioui I."/>
        </authorList>
    </citation>
    <scope>NUCLEOTIDE SEQUENCE</scope>
    <source>
        <strain evidence="5">DSM 40473</strain>
    </source>
</reference>
<accession>A0ABU2SLD4</accession>
<gene>
    <name evidence="5" type="ORF">RM609_12090</name>
</gene>
<evidence type="ECO:0000313" key="5">
    <source>
        <dbReference type="EMBL" id="MDT0449802.1"/>
    </source>
</evidence>
<keyword evidence="6" id="KW-1185">Reference proteome</keyword>
<proteinExistence type="predicted"/>
<evidence type="ECO:0000259" key="4">
    <source>
        <dbReference type="PROSITE" id="PS51186"/>
    </source>
</evidence>
<name>A0ABU2SLD4_9ACTN</name>